<reference evidence="2" key="1">
    <citation type="journal article" date="2012" name="MBio">
        <title>Comparative genome analysis of Trichophyton rubrum and related dermatophytes reveals candidate genes involved in infection.</title>
        <authorList>
            <person name="Martinez D.A."/>
            <person name="Oliver B.G."/>
            <person name="Graeser Y."/>
            <person name="Goldberg J.M."/>
            <person name="Li W."/>
            <person name="Martinez-Rossi N.M."/>
            <person name="Monod M."/>
            <person name="Shelest E."/>
            <person name="Barton R.C."/>
            <person name="Birch E."/>
            <person name="Brakhage A.A."/>
            <person name="Chen Z."/>
            <person name="Gurr S.J."/>
            <person name="Heiman D."/>
            <person name="Heitman J."/>
            <person name="Kosti I."/>
            <person name="Rossi A."/>
            <person name="Saif S."/>
            <person name="Samalova M."/>
            <person name="Saunders C.W."/>
            <person name="Shea T."/>
            <person name="Summerbell R.C."/>
            <person name="Xu J."/>
            <person name="Young S."/>
            <person name="Zeng Q."/>
            <person name="Birren B.W."/>
            <person name="Cuomo C.A."/>
            <person name="White T.C."/>
        </authorList>
    </citation>
    <scope>NUCLEOTIDE SEQUENCE [LARGE SCALE GENOMIC DNA]</scope>
    <source>
        <strain evidence="2">ATCC MYA-4605 / CBS 113480</strain>
    </source>
</reference>
<organism evidence="1 2">
    <name type="scientific">Arthroderma otae (strain ATCC MYA-4605 / CBS 113480)</name>
    <name type="common">Microsporum canis</name>
    <dbReference type="NCBI Taxonomy" id="554155"/>
    <lineage>
        <taxon>Eukaryota</taxon>
        <taxon>Fungi</taxon>
        <taxon>Dikarya</taxon>
        <taxon>Ascomycota</taxon>
        <taxon>Pezizomycotina</taxon>
        <taxon>Eurotiomycetes</taxon>
        <taxon>Eurotiomycetidae</taxon>
        <taxon>Onygenales</taxon>
        <taxon>Arthrodermataceae</taxon>
        <taxon>Microsporum</taxon>
    </lineage>
</organism>
<evidence type="ECO:0000313" key="1">
    <source>
        <dbReference type="EMBL" id="EEQ28701.1"/>
    </source>
</evidence>
<dbReference type="AlphaFoldDB" id="C5FHG1"/>
<dbReference type="HOGENOM" id="CLU_2263132_0_0_1"/>
<keyword evidence="2" id="KW-1185">Reference proteome</keyword>
<dbReference type="GeneID" id="9230724"/>
<sequence>MEEKLAKQWDNVDTSPASKHVKQHWGLAFLAEWQILTDLLVAFDDYHDIIEAKLSNSTTEHQALKSLDNADRLFRSRSIGLSKLNAECPPIYQALISKKCTRW</sequence>
<dbReference type="EMBL" id="DS995702">
    <property type="protein sequence ID" value="EEQ28701.1"/>
    <property type="molecule type" value="Genomic_DNA"/>
</dbReference>
<protein>
    <submittedName>
        <fullName evidence="1">Uncharacterized protein</fullName>
    </submittedName>
</protein>
<dbReference type="VEuPathDB" id="FungiDB:MCYG_01520"/>
<name>C5FHG1_ARTOC</name>
<accession>C5FHG1</accession>
<dbReference type="RefSeq" id="XP_002848586.1">
    <property type="nucleotide sequence ID" value="XM_002848540.1"/>
</dbReference>
<evidence type="ECO:0000313" key="2">
    <source>
        <dbReference type="Proteomes" id="UP000002035"/>
    </source>
</evidence>
<dbReference type="Proteomes" id="UP000002035">
    <property type="component" value="Unassembled WGS sequence"/>
</dbReference>
<gene>
    <name evidence="1" type="ORF">MCYG_01520</name>
</gene>
<proteinExistence type="predicted"/>